<dbReference type="InterPro" id="IPR043325">
    <property type="entry name" value="LTSS"/>
</dbReference>
<evidence type="ECO:0000256" key="4">
    <source>
        <dbReference type="ARBA" id="ARBA00022622"/>
    </source>
</evidence>
<keyword evidence="6" id="KW-0732">Signal</keyword>
<organism evidence="8 9">
    <name type="scientific">Populus tomentosa</name>
    <name type="common">Chinese white poplar</name>
    <dbReference type="NCBI Taxonomy" id="118781"/>
    <lineage>
        <taxon>Eukaryota</taxon>
        <taxon>Viridiplantae</taxon>
        <taxon>Streptophyta</taxon>
        <taxon>Embryophyta</taxon>
        <taxon>Tracheophyta</taxon>
        <taxon>Spermatophyta</taxon>
        <taxon>Magnoliopsida</taxon>
        <taxon>eudicotyledons</taxon>
        <taxon>Gunneridae</taxon>
        <taxon>Pentapetalae</taxon>
        <taxon>rosids</taxon>
        <taxon>fabids</taxon>
        <taxon>Malpighiales</taxon>
        <taxon>Salicaceae</taxon>
        <taxon>Saliceae</taxon>
        <taxon>Populus</taxon>
    </lineage>
</organism>
<keyword evidence="4" id="KW-0336">GPI-anchor</keyword>
<dbReference type="InterPro" id="IPR016140">
    <property type="entry name" value="Bifunc_inhib/LTP/seed_store"/>
</dbReference>
<sequence>MASSLKISILAMMAVVFFSSATTLTRAQDQNTACASKLVPCQAYLSTTTQPPDSCCNSIKEAVANELPCLCKLYNDPNLFQSLGINVTQAVMLSQRCGVTTDLSRCGASAPTPAGSGYSSFPSNSSSSTPLFNLYSSSWKRRKWWWQDVTVDWTFRLARIIGRVSPALGDRNL</sequence>
<dbReference type="GO" id="GO:0005886">
    <property type="term" value="C:plasma membrane"/>
    <property type="evidence" value="ECO:0007669"/>
    <property type="project" value="UniProtKB-SubCell"/>
</dbReference>
<comment type="caution">
    <text evidence="8">The sequence shown here is derived from an EMBL/GenBank/DDBJ whole genome shotgun (WGS) entry which is preliminary data.</text>
</comment>
<evidence type="ECO:0000256" key="3">
    <source>
        <dbReference type="ARBA" id="ARBA00022475"/>
    </source>
</evidence>
<evidence type="ECO:0000256" key="1">
    <source>
        <dbReference type="ARBA" id="ARBA00004609"/>
    </source>
</evidence>
<comment type="subcellular location">
    <subcellularLocation>
        <location evidence="1">Cell membrane</location>
        <topology evidence="1">Lipid-anchor</topology>
        <topology evidence="1">GPI-anchor</topology>
    </subcellularLocation>
</comment>
<feature type="signal peptide" evidence="6">
    <location>
        <begin position="1"/>
        <end position="27"/>
    </location>
</feature>
<evidence type="ECO:0000259" key="7">
    <source>
        <dbReference type="Pfam" id="PF14368"/>
    </source>
</evidence>
<keyword evidence="3" id="KW-1003">Cell membrane</keyword>
<dbReference type="GO" id="GO:0098552">
    <property type="term" value="C:side of membrane"/>
    <property type="evidence" value="ECO:0007669"/>
    <property type="project" value="UniProtKB-KW"/>
</dbReference>
<feature type="chain" id="PRO_5036449264" description="Bifunctional inhibitor/plant lipid transfer protein/seed storage helical domain-containing protein" evidence="6">
    <location>
        <begin position="28"/>
        <end position="173"/>
    </location>
</feature>
<evidence type="ECO:0000256" key="6">
    <source>
        <dbReference type="SAM" id="SignalP"/>
    </source>
</evidence>
<dbReference type="OrthoDB" id="690947at2759"/>
<protein>
    <recommendedName>
        <fullName evidence="7">Bifunctional inhibitor/plant lipid transfer protein/seed storage helical domain-containing protein</fullName>
    </recommendedName>
</protein>
<dbReference type="PANTHER" id="PTHR33044">
    <property type="entry name" value="BIFUNCTIONAL INHIBITOR/LIPID-TRANSFER PROTEIN/SEED STORAGE 2S ALBUMIN SUPERFAMILY PROTEIN-RELATED"/>
    <property type="match status" value="1"/>
</dbReference>
<evidence type="ECO:0000313" key="9">
    <source>
        <dbReference type="Proteomes" id="UP000886885"/>
    </source>
</evidence>
<evidence type="ECO:0000256" key="5">
    <source>
        <dbReference type="ARBA" id="ARBA00023288"/>
    </source>
</evidence>
<keyword evidence="5" id="KW-0449">Lipoprotein</keyword>
<comment type="similarity">
    <text evidence="2">Belongs to the plant LTP family.</text>
</comment>
<gene>
    <name evidence="8" type="ORF">POTOM_000970</name>
</gene>
<keyword evidence="9" id="KW-1185">Reference proteome</keyword>
<keyword evidence="4" id="KW-0325">Glycoprotein</keyword>
<accession>A0A8X8IUP4</accession>
<dbReference type="CDD" id="cd00010">
    <property type="entry name" value="AAI_LTSS"/>
    <property type="match status" value="1"/>
</dbReference>
<dbReference type="Proteomes" id="UP000886885">
    <property type="component" value="Chromosome 1A"/>
</dbReference>
<evidence type="ECO:0000256" key="2">
    <source>
        <dbReference type="ARBA" id="ARBA00009748"/>
    </source>
</evidence>
<dbReference type="Pfam" id="PF14368">
    <property type="entry name" value="LTP_2"/>
    <property type="match status" value="1"/>
</dbReference>
<reference evidence="8" key="1">
    <citation type="journal article" date="2020" name="bioRxiv">
        <title>Hybrid origin of Populus tomentosa Carr. identified through genome sequencing and phylogenomic analysis.</title>
        <authorList>
            <person name="An X."/>
            <person name="Gao K."/>
            <person name="Chen Z."/>
            <person name="Li J."/>
            <person name="Yang X."/>
            <person name="Yang X."/>
            <person name="Zhou J."/>
            <person name="Guo T."/>
            <person name="Zhao T."/>
            <person name="Huang S."/>
            <person name="Miao D."/>
            <person name="Khan W.U."/>
            <person name="Rao P."/>
            <person name="Ye M."/>
            <person name="Lei B."/>
            <person name="Liao W."/>
            <person name="Wang J."/>
            <person name="Ji L."/>
            <person name="Li Y."/>
            <person name="Guo B."/>
            <person name="Mustafa N.S."/>
            <person name="Li S."/>
            <person name="Yun Q."/>
            <person name="Keller S.R."/>
            <person name="Mao J."/>
            <person name="Zhang R."/>
            <person name="Strauss S.H."/>
        </authorList>
    </citation>
    <scope>NUCLEOTIDE SEQUENCE</scope>
    <source>
        <strain evidence="8">GM15</strain>
        <tissue evidence="8">Leaf</tissue>
    </source>
</reference>
<dbReference type="AlphaFoldDB" id="A0A8X8IUP4"/>
<evidence type="ECO:0000313" key="8">
    <source>
        <dbReference type="EMBL" id="KAG6791836.1"/>
    </source>
</evidence>
<keyword evidence="4" id="KW-0472">Membrane</keyword>
<dbReference type="EMBL" id="JAAWWB010000001">
    <property type="protein sequence ID" value="KAG6791836.1"/>
    <property type="molecule type" value="Genomic_DNA"/>
</dbReference>
<feature type="domain" description="Bifunctional inhibitor/plant lipid transfer protein/seed storage helical" evidence="7">
    <location>
        <begin position="16"/>
        <end position="106"/>
    </location>
</feature>
<proteinExistence type="inferred from homology"/>
<name>A0A8X8IUP4_POPTO</name>